<keyword evidence="1" id="KW-0472">Membrane</keyword>
<keyword evidence="4" id="KW-1185">Reference proteome</keyword>
<dbReference type="PATRIC" id="fig|649747.3.peg.846"/>
<name>U1X7K1_ANEAE</name>
<dbReference type="HOGENOM" id="CLU_120972_0_0_9"/>
<dbReference type="AlphaFoldDB" id="U1X7K1"/>
<dbReference type="eggNOG" id="COG4194">
    <property type="taxonomic scope" value="Bacteria"/>
</dbReference>
<gene>
    <name evidence="3" type="ORF">HMPREF0083_00929</name>
</gene>
<feature type="transmembrane region" description="Helical" evidence="1">
    <location>
        <begin position="72"/>
        <end position="92"/>
    </location>
</feature>
<dbReference type="Proteomes" id="UP000016511">
    <property type="component" value="Unassembled WGS sequence"/>
</dbReference>
<feature type="transmembrane region" description="Helical" evidence="1">
    <location>
        <begin position="112"/>
        <end position="132"/>
    </location>
</feature>
<keyword evidence="1" id="KW-0812">Transmembrane</keyword>
<feature type="domain" description="DUF1648" evidence="2">
    <location>
        <begin position="34"/>
        <end position="79"/>
    </location>
</feature>
<reference evidence="3 4" key="1">
    <citation type="submission" date="2013-08" db="EMBL/GenBank/DDBJ databases">
        <authorList>
            <person name="Weinstock G."/>
            <person name="Sodergren E."/>
            <person name="Wylie T."/>
            <person name="Fulton L."/>
            <person name="Fulton R."/>
            <person name="Fronick C."/>
            <person name="O'Laughlin M."/>
            <person name="Godfrey J."/>
            <person name="Miner T."/>
            <person name="Herter B."/>
            <person name="Appelbaum E."/>
            <person name="Cordes M."/>
            <person name="Lek S."/>
            <person name="Wollam A."/>
            <person name="Pepin K.H."/>
            <person name="Palsikar V.B."/>
            <person name="Mitreva M."/>
            <person name="Wilson R.K."/>
        </authorList>
    </citation>
    <scope>NUCLEOTIDE SEQUENCE [LARGE SCALE GENOMIC DNA]</scope>
    <source>
        <strain evidence="3 4">ATCC 12856</strain>
    </source>
</reference>
<dbReference type="Pfam" id="PF07853">
    <property type="entry name" value="DUF1648"/>
    <property type="match status" value="1"/>
</dbReference>
<comment type="caution">
    <text evidence="3">The sequence shown here is derived from an EMBL/GenBank/DDBJ whole genome shotgun (WGS) entry which is preliminary data.</text>
</comment>
<evidence type="ECO:0000313" key="4">
    <source>
        <dbReference type="Proteomes" id="UP000016511"/>
    </source>
</evidence>
<sequence length="171" mass="19671">MIIKKGRGTMVNRPKLEIPKTKIEVWHDIVSIAILAGTFIYLYFVWPTLPERIPIHFNGLGEVDGWGSKSSLFMLPIISVVLYVGLTILGYYPHTFNYLREITEENAHRQYVIARMMISWMKIEIMVLLSYIEWQVVFGNMKGLGGGFLPVILIVFLGTIMFYAVRSLRTP</sequence>
<proteinExistence type="predicted"/>
<dbReference type="EMBL" id="AWSJ01000059">
    <property type="protein sequence ID" value="ERI10960.1"/>
    <property type="molecule type" value="Genomic_DNA"/>
</dbReference>
<evidence type="ECO:0000256" key="1">
    <source>
        <dbReference type="SAM" id="Phobius"/>
    </source>
</evidence>
<evidence type="ECO:0000259" key="2">
    <source>
        <dbReference type="Pfam" id="PF07853"/>
    </source>
</evidence>
<protein>
    <recommendedName>
        <fullName evidence="2">DUF1648 domain-containing protein</fullName>
    </recommendedName>
</protein>
<evidence type="ECO:0000313" key="3">
    <source>
        <dbReference type="EMBL" id="ERI10960.1"/>
    </source>
</evidence>
<feature type="transmembrane region" description="Helical" evidence="1">
    <location>
        <begin position="144"/>
        <end position="165"/>
    </location>
</feature>
<feature type="transmembrane region" description="Helical" evidence="1">
    <location>
        <begin position="25"/>
        <end position="46"/>
    </location>
</feature>
<dbReference type="InterPro" id="IPR012867">
    <property type="entry name" value="DUF1648"/>
</dbReference>
<keyword evidence="1" id="KW-1133">Transmembrane helix</keyword>
<dbReference type="STRING" id="649747.HMPREF0083_00929"/>
<accession>U1X7K1</accession>
<organism evidence="3 4">
    <name type="scientific">Aneurinibacillus aneurinilyticus ATCC 12856</name>
    <dbReference type="NCBI Taxonomy" id="649747"/>
    <lineage>
        <taxon>Bacteria</taxon>
        <taxon>Bacillati</taxon>
        <taxon>Bacillota</taxon>
        <taxon>Bacilli</taxon>
        <taxon>Bacillales</taxon>
        <taxon>Paenibacillaceae</taxon>
        <taxon>Aneurinibacillus group</taxon>
        <taxon>Aneurinibacillus</taxon>
    </lineage>
</organism>